<dbReference type="STRING" id="139420.A0A371D5G8"/>
<proteinExistence type="predicted"/>
<dbReference type="Pfam" id="PF20415">
    <property type="entry name" value="DUF6699"/>
    <property type="match status" value="1"/>
</dbReference>
<accession>A0A371D5G8</accession>
<sequence length="337" mass="38266">MAAPFAYPGTQFYYPTPYISPFYNTPQISPFIPPVTLPGSPHFGPQPERRVRWEDEPPFPRQRRPSWHGGLAPPPNPVPFPSPPIFVTPLPHVMPLPGQAPMPAFTHQRRRSDTCLPLPAWVTYPTMLHPAAFQSPQPVPASTVPQIHPLLDGESMAGPKLLFDLSYHTFSPQRITSYNQTSGTPLTLDDLLEPATYPPVRRMTIKSELLPEWPIVLEPHTTSRERSRERSPFLSVSPREAEDAPITVYDVLMAIYRTLQRRITQTDWARLSARQVNTISAAYTRRSRTYPSIQAFEDAQGVRRVDYLGEQYMFRGIMRESVQDGFSKMKLLVGPAR</sequence>
<name>A0A371D5G8_9APHY</name>
<evidence type="ECO:0000256" key="1">
    <source>
        <dbReference type="SAM" id="MobiDB-lite"/>
    </source>
</evidence>
<gene>
    <name evidence="3" type="ORF">OH76DRAFT_1484466</name>
</gene>
<dbReference type="Proteomes" id="UP000256964">
    <property type="component" value="Unassembled WGS sequence"/>
</dbReference>
<evidence type="ECO:0000313" key="3">
    <source>
        <dbReference type="EMBL" id="RDX47784.1"/>
    </source>
</evidence>
<dbReference type="InterPro" id="IPR046522">
    <property type="entry name" value="DUF6699"/>
</dbReference>
<feature type="region of interest" description="Disordered" evidence="1">
    <location>
        <begin position="41"/>
        <end position="74"/>
    </location>
</feature>
<feature type="domain" description="DUF6699" evidence="2">
    <location>
        <begin position="161"/>
        <end position="320"/>
    </location>
</feature>
<evidence type="ECO:0000313" key="4">
    <source>
        <dbReference type="Proteomes" id="UP000256964"/>
    </source>
</evidence>
<dbReference type="OrthoDB" id="3251728at2759"/>
<protein>
    <recommendedName>
        <fullName evidence="2">DUF6699 domain-containing protein</fullName>
    </recommendedName>
</protein>
<keyword evidence="4" id="KW-1185">Reference proteome</keyword>
<reference evidence="3 4" key="1">
    <citation type="journal article" date="2018" name="Biotechnol. Biofuels">
        <title>Integrative visual omics of the white-rot fungus Polyporus brumalis exposes the biotechnological potential of its oxidative enzymes for delignifying raw plant biomass.</title>
        <authorList>
            <person name="Miyauchi S."/>
            <person name="Rancon A."/>
            <person name="Drula E."/>
            <person name="Hage H."/>
            <person name="Chaduli D."/>
            <person name="Favel A."/>
            <person name="Grisel S."/>
            <person name="Henrissat B."/>
            <person name="Herpoel-Gimbert I."/>
            <person name="Ruiz-Duenas F.J."/>
            <person name="Chevret D."/>
            <person name="Hainaut M."/>
            <person name="Lin J."/>
            <person name="Wang M."/>
            <person name="Pangilinan J."/>
            <person name="Lipzen A."/>
            <person name="Lesage-Meessen L."/>
            <person name="Navarro D."/>
            <person name="Riley R."/>
            <person name="Grigoriev I.V."/>
            <person name="Zhou S."/>
            <person name="Raouche S."/>
            <person name="Rosso M.N."/>
        </authorList>
    </citation>
    <scope>NUCLEOTIDE SEQUENCE [LARGE SCALE GENOMIC DNA]</scope>
    <source>
        <strain evidence="3 4">BRFM 1820</strain>
    </source>
</reference>
<organism evidence="3 4">
    <name type="scientific">Lentinus brumalis</name>
    <dbReference type="NCBI Taxonomy" id="2498619"/>
    <lineage>
        <taxon>Eukaryota</taxon>
        <taxon>Fungi</taxon>
        <taxon>Dikarya</taxon>
        <taxon>Basidiomycota</taxon>
        <taxon>Agaricomycotina</taxon>
        <taxon>Agaricomycetes</taxon>
        <taxon>Polyporales</taxon>
        <taxon>Polyporaceae</taxon>
        <taxon>Lentinus</taxon>
    </lineage>
</organism>
<evidence type="ECO:0000259" key="2">
    <source>
        <dbReference type="Pfam" id="PF20415"/>
    </source>
</evidence>
<dbReference type="AlphaFoldDB" id="A0A371D5G8"/>
<dbReference type="EMBL" id="KZ857416">
    <property type="protein sequence ID" value="RDX47784.1"/>
    <property type="molecule type" value="Genomic_DNA"/>
</dbReference>